<evidence type="ECO:0000256" key="1">
    <source>
        <dbReference type="SAM" id="MobiDB-lite"/>
    </source>
</evidence>
<proteinExistence type="evidence at transcript level"/>
<dbReference type="EMBL" id="GADI01006018">
    <property type="protein sequence ID" value="JAA67790.1"/>
    <property type="molecule type" value="mRNA"/>
</dbReference>
<name>A0A0K8R9H3_IXORI</name>
<feature type="compositionally biased region" description="Acidic residues" evidence="1">
    <location>
        <begin position="133"/>
        <end position="162"/>
    </location>
</feature>
<feature type="signal peptide" evidence="2">
    <location>
        <begin position="1"/>
        <end position="18"/>
    </location>
</feature>
<reference evidence="3" key="1">
    <citation type="submission" date="2012-12" db="EMBL/GenBank/DDBJ databases">
        <title>Identification and characterization of a phenylalanine ammonia-lyase gene family in Isatis indigotica Fort.</title>
        <authorList>
            <person name="Liu Q."/>
            <person name="Chen J."/>
            <person name="Zhou X."/>
            <person name="Di P."/>
            <person name="Xiao Y."/>
            <person name="Xuan H."/>
            <person name="Zhang L."/>
            <person name="Chen W."/>
        </authorList>
    </citation>
    <scope>NUCLEOTIDE SEQUENCE</scope>
    <source>
        <tissue evidence="3">Salivary gland</tissue>
    </source>
</reference>
<feature type="chain" id="PRO_5005516714" evidence="2">
    <location>
        <begin position="19"/>
        <end position="162"/>
    </location>
</feature>
<accession>A0A0K8R9H3</accession>
<feature type="region of interest" description="Disordered" evidence="1">
    <location>
        <begin position="118"/>
        <end position="162"/>
    </location>
</feature>
<organism evidence="3">
    <name type="scientific">Ixodes ricinus</name>
    <name type="common">Common tick</name>
    <name type="synonym">Acarus ricinus</name>
    <dbReference type="NCBI Taxonomy" id="34613"/>
    <lineage>
        <taxon>Eukaryota</taxon>
        <taxon>Metazoa</taxon>
        <taxon>Ecdysozoa</taxon>
        <taxon>Arthropoda</taxon>
        <taxon>Chelicerata</taxon>
        <taxon>Arachnida</taxon>
        <taxon>Acari</taxon>
        <taxon>Parasitiformes</taxon>
        <taxon>Ixodida</taxon>
        <taxon>Ixodoidea</taxon>
        <taxon>Ixodidae</taxon>
        <taxon>Ixodinae</taxon>
        <taxon>Ixodes</taxon>
    </lineage>
</organism>
<dbReference type="Gene3D" id="2.30.130.100">
    <property type="match status" value="1"/>
</dbReference>
<evidence type="ECO:0000256" key="2">
    <source>
        <dbReference type="SAM" id="SignalP"/>
    </source>
</evidence>
<keyword evidence="2" id="KW-0732">Signal</keyword>
<evidence type="ECO:0000313" key="3">
    <source>
        <dbReference type="EMBL" id="JAA67790.1"/>
    </source>
</evidence>
<protein>
    <submittedName>
        <fullName evidence="3">Putative secreted salivary gland peptide</fullName>
    </submittedName>
</protein>
<sequence>MLLLKVTLVILILEIGERTMCSASGSCATDGDSSPVNLPPSSLINSTDDKKCTYQLLADLTNMEFLVVNCTKACPTAERQTVVDGEHCIVTVKASNETEEVFVSVGKCNRGSCIPKDTRDCRTVSLPKPGDDEKGDEEEDDEDEEEDEEDEEEEEEEEEEED</sequence>
<dbReference type="AlphaFoldDB" id="A0A0K8R9H3"/>